<dbReference type="AlphaFoldDB" id="A0A7R9XQH5"/>
<keyword evidence="2 5" id="KW-0547">Nucleotide-binding</keyword>
<evidence type="ECO:0000256" key="5">
    <source>
        <dbReference type="RuleBase" id="RU365059"/>
    </source>
</evidence>
<comment type="function">
    <text evidence="5">Small GTPase required for proper localization of RNA polymerase II and III (RNAPII and RNAPIII). May act at an RNAP assembly step prior to nuclear import.</text>
</comment>
<dbReference type="InterPro" id="IPR027417">
    <property type="entry name" value="P-loop_NTPase"/>
</dbReference>
<evidence type="ECO:0000256" key="2">
    <source>
        <dbReference type="ARBA" id="ARBA00022741"/>
    </source>
</evidence>
<dbReference type="Pfam" id="PF03029">
    <property type="entry name" value="ATP_bind_1"/>
    <property type="match status" value="1"/>
</dbReference>
<dbReference type="SUPFAM" id="SSF52540">
    <property type="entry name" value="P-loop containing nucleoside triphosphate hydrolases"/>
    <property type="match status" value="1"/>
</dbReference>
<sequence length="309" mass="35032">MKHFYELRGRRVAIVNLDPANDVAPYEAAVSLEDLISVDEVQEELGLGPNGAMIYCMEYLEKNADWLRDALTPLRDTHYFIFDCPGQLELFNVHGSFRNVLHRMMNEWDYRLCTVHLSDSHLCCDPGSYVSALLVTLQSMLHLETPHVSVLSKIDMLEQYGELAFSLDYYAEVMDLDYIVEHIGNDPKLAKYKKLTSGLCEVIEDFGLVRFVPMSIEDEETVSRVATLVDKSIGYSLGVHKGARLGTEELRERAARGDEDEDEEAFDMRNAVAKAPAIESYSQNLEIQERYFPKSDRNDDGGSKTPTAE</sequence>
<organism evidence="7">
    <name type="scientific">Ostreococcus sp. 'lucimarinus'</name>
    <dbReference type="NCBI Taxonomy" id="242159"/>
    <lineage>
        <taxon>Eukaryota</taxon>
        <taxon>Viridiplantae</taxon>
        <taxon>Chlorophyta</taxon>
        <taxon>Mamiellophyceae</taxon>
        <taxon>Mamiellales</taxon>
        <taxon>Bathycoccaceae</taxon>
        <taxon>Ostreococcus</taxon>
    </lineage>
</organism>
<comment type="subunit">
    <text evidence="5">Binds to RNA polymerase II (RNAPII).</text>
</comment>
<evidence type="ECO:0000313" key="7">
    <source>
        <dbReference type="EMBL" id="CAD8220463.1"/>
    </source>
</evidence>
<keyword evidence="3 5" id="KW-0378">Hydrolase</keyword>
<protein>
    <recommendedName>
        <fullName evidence="5">GPN-loop GTPase 2</fullName>
    </recommendedName>
</protein>
<dbReference type="EMBL" id="HBDX01001358">
    <property type="protein sequence ID" value="CAD8220463.1"/>
    <property type="molecule type" value="Transcribed_RNA"/>
</dbReference>
<dbReference type="GO" id="GO:0005737">
    <property type="term" value="C:cytoplasm"/>
    <property type="evidence" value="ECO:0007669"/>
    <property type="project" value="TreeGrafter"/>
</dbReference>
<dbReference type="InterPro" id="IPR004130">
    <property type="entry name" value="Gpn"/>
</dbReference>
<name>A0A7R9XQH5_9CHLO</name>
<dbReference type="PANTHER" id="PTHR21231">
    <property type="entry name" value="XPA-BINDING PROTEIN 1-RELATED"/>
    <property type="match status" value="1"/>
</dbReference>
<evidence type="ECO:0000256" key="1">
    <source>
        <dbReference type="ARBA" id="ARBA00005290"/>
    </source>
</evidence>
<dbReference type="InterPro" id="IPR030231">
    <property type="entry name" value="Gpn2"/>
</dbReference>
<dbReference type="CDD" id="cd17871">
    <property type="entry name" value="GPN2"/>
    <property type="match status" value="1"/>
</dbReference>
<evidence type="ECO:0000256" key="3">
    <source>
        <dbReference type="ARBA" id="ARBA00022801"/>
    </source>
</evidence>
<keyword evidence="4 5" id="KW-0342">GTP-binding</keyword>
<comment type="similarity">
    <text evidence="1 5">Belongs to the GPN-loop GTPase family.</text>
</comment>
<accession>A0A7R9XQH5</accession>
<dbReference type="Gene3D" id="3.40.50.300">
    <property type="entry name" value="P-loop containing nucleotide triphosphate hydrolases"/>
    <property type="match status" value="1"/>
</dbReference>
<dbReference type="GO" id="GO:0005525">
    <property type="term" value="F:GTP binding"/>
    <property type="evidence" value="ECO:0007669"/>
    <property type="project" value="UniProtKB-KW"/>
</dbReference>
<gene>
    <name evidence="7" type="ORF">OLUC0939_LOCUS1182</name>
</gene>
<dbReference type="FunFam" id="3.40.50.300:FF:000338">
    <property type="entry name" value="GPN-loop GTPase 2"/>
    <property type="match status" value="1"/>
</dbReference>
<dbReference type="PANTHER" id="PTHR21231:SF3">
    <property type="entry name" value="GPN-LOOP GTPASE 2"/>
    <property type="match status" value="1"/>
</dbReference>
<feature type="region of interest" description="Disordered" evidence="6">
    <location>
        <begin position="289"/>
        <end position="309"/>
    </location>
</feature>
<dbReference type="GO" id="GO:0003924">
    <property type="term" value="F:GTPase activity"/>
    <property type="evidence" value="ECO:0007669"/>
    <property type="project" value="TreeGrafter"/>
</dbReference>
<reference evidence="7" key="1">
    <citation type="submission" date="2021-01" db="EMBL/GenBank/DDBJ databases">
        <authorList>
            <person name="Corre E."/>
            <person name="Pelletier E."/>
            <person name="Niang G."/>
            <person name="Scheremetjew M."/>
            <person name="Finn R."/>
            <person name="Kale V."/>
            <person name="Holt S."/>
            <person name="Cochrane G."/>
            <person name="Meng A."/>
            <person name="Brown T."/>
            <person name="Cohen L."/>
        </authorList>
    </citation>
    <scope>NUCLEOTIDE SEQUENCE</scope>
    <source>
        <strain evidence="7">Clade-A-BCC118000</strain>
    </source>
</reference>
<proteinExistence type="inferred from homology"/>
<evidence type="ECO:0000256" key="6">
    <source>
        <dbReference type="SAM" id="MobiDB-lite"/>
    </source>
</evidence>
<feature type="compositionally biased region" description="Basic and acidic residues" evidence="6">
    <location>
        <begin position="289"/>
        <end position="302"/>
    </location>
</feature>
<evidence type="ECO:0000256" key="4">
    <source>
        <dbReference type="ARBA" id="ARBA00023134"/>
    </source>
</evidence>